<dbReference type="GeneID" id="65112583"/>
<sequence>MLVWSYVIIAPLSTEENIMVFTPTKNAPLNVFDYKVERLLNFDRLNGATVEDLNYSKKIYAEIRSKLKFKYKLSDEDFCHLEILNKTV</sequence>
<name>A0A2S1GM24_9CAUD</name>
<evidence type="ECO:0000313" key="2">
    <source>
        <dbReference type="Proteomes" id="UP000246316"/>
    </source>
</evidence>
<accession>A0A2S1GM24</accession>
<dbReference type="KEGG" id="vg:65112583"/>
<protein>
    <submittedName>
        <fullName evidence="1">Uncharacterized protein</fullName>
    </submittedName>
</protein>
<reference evidence="1" key="1">
    <citation type="submission" date="2018-03" db="EMBL/GenBank/DDBJ databases">
        <title>Phage therapy in agriculture - a green tech approach to combat plant pathogenic bacteria.</title>
        <authorList>
            <person name="Carstens A.B."/>
            <person name="Djurhuus A.M."/>
            <person name="Hansen L.H."/>
        </authorList>
    </citation>
    <scope>NUCLEOTIDE SEQUENCE [LARGE SCALE GENOMIC DNA]</scope>
</reference>
<dbReference type="EMBL" id="MH059636">
    <property type="protein sequence ID" value="AWD90441.1"/>
    <property type="molecule type" value="Genomic_DNA"/>
</dbReference>
<keyword evidence="2" id="KW-1185">Reference proteome</keyword>
<dbReference type="Proteomes" id="UP000246316">
    <property type="component" value="Segment"/>
</dbReference>
<proteinExistence type="predicted"/>
<dbReference type="RefSeq" id="YP_010094949.1">
    <property type="nucleotide sequence ID" value="NC_055743.1"/>
</dbReference>
<evidence type="ECO:0000313" key="1">
    <source>
        <dbReference type="EMBL" id="AWD90441.1"/>
    </source>
</evidence>
<organism evidence="1 2">
    <name type="scientific">Erwinia phage Cronus</name>
    <dbReference type="NCBI Taxonomy" id="2163633"/>
    <lineage>
        <taxon>Viruses</taxon>
        <taxon>Duplodnaviria</taxon>
        <taxon>Heunggongvirae</taxon>
        <taxon>Uroviricota</taxon>
        <taxon>Caudoviricetes</taxon>
        <taxon>Pantevenvirales</taxon>
        <taxon>Straboviridae</taxon>
        <taxon>Tevenvirinae</taxon>
        <taxon>Risoevirus</taxon>
        <taxon>Risoevirus cronus</taxon>
        <taxon>Roskildevirus cronus</taxon>
    </lineage>
</organism>